<evidence type="ECO:0000313" key="8">
    <source>
        <dbReference type="Proteomes" id="UP001501867"/>
    </source>
</evidence>
<dbReference type="SUPFAM" id="SSF52151">
    <property type="entry name" value="FabD/lysophospholipase-like"/>
    <property type="match status" value="1"/>
</dbReference>
<organism evidence="7 8">
    <name type="scientific">Streptomyces polychromogenes</name>
    <dbReference type="NCBI Taxonomy" id="67342"/>
    <lineage>
        <taxon>Bacteria</taxon>
        <taxon>Bacillati</taxon>
        <taxon>Actinomycetota</taxon>
        <taxon>Actinomycetes</taxon>
        <taxon>Kitasatosporales</taxon>
        <taxon>Streptomycetaceae</taxon>
        <taxon>Streptomyces</taxon>
    </lineage>
</organism>
<dbReference type="SUPFAM" id="SSF55048">
    <property type="entry name" value="Probable ACP-binding domain of malonyl-CoA ACP transacylase"/>
    <property type="match status" value="1"/>
</dbReference>
<keyword evidence="3" id="KW-0012">Acyltransferase</keyword>
<dbReference type="Gene3D" id="3.40.366.10">
    <property type="entry name" value="Malonyl-Coenzyme A Acyl Carrier Protein, domain 2"/>
    <property type="match status" value="1"/>
</dbReference>
<dbReference type="InterPro" id="IPR050091">
    <property type="entry name" value="PKS_NRPS_Biosynth_Enz"/>
</dbReference>
<dbReference type="RefSeq" id="WP_344161360.1">
    <property type="nucleotide sequence ID" value="NZ_BAAABV010000018.1"/>
</dbReference>
<evidence type="ECO:0000259" key="6">
    <source>
        <dbReference type="SMART" id="SM00827"/>
    </source>
</evidence>
<dbReference type="Pfam" id="PF00698">
    <property type="entry name" value="Acyl_transf_1"/>
    <property type="match status" value="1"/>
</dbReference>
<comment type="caution">
    <text evidence="7">The sequence shown here is derived from an EMBL/GenBank/DDBJ whole genome shotgun (WGS) entry which is preliminary data.</text>
</comment>
<dbReference type="Proteomes" id="UP001501867">
    <property type="component" value="Unassembled WGS sequence"/>
</dbReference>
<sequence>MAETAENTSGSLPSAHPLPYTLSGATEQALRAQALRLRTRLDGDAAHAAGPAGPGRALAGTRRAFEHRAVVVAADRDELARGLDALARGRRAAELVRGRAAREGGLAVLFSGQGSQRPGMGRGLYEAFPVFAAAFDEVCAELGEGLKEVVFGDDAGTLNRTGTAQRALFAVEVALYRLVESWGVTPRFVGGHSVGEVAAAHVCGVLSLRDAAVLVTARGRLMEALPGDGVMVSVQASAEQVAPLLVPGTAIAAVNGPEAVVVSGAREAVCGVIAELAARDVKSKALRVSHAFHSPLMDPMLEEFRAAVRGLDFRRPAIPFVSTLTGGLVTDEVARPGYWVRHVREAVRLQDAVRTLEAEGATTYLELGPDGLLTAMVRACLADADAAVLVPALRRQGDEVRALLTATAGLYVHGALAELPLGLPAGPATPGLPAYAVRRERHRPDRAGVQRPPAPAEPAPHREGAARLFAFPSLDAASGPHEYPALARALAGRRGLTVLAHPGFPGEAAAPRARQALVRARAEDVVEAADAAGQRRPVLLGHSSGGWIAHAVARELIEIGREAAAVVLLDTYARTGGRHAPAVLTERPLAPDAPPGTADYARSPGVGGHLRLFADWTPEPAVAPTLLVRASASAASAAAGWEHADHVVEVPGDHFSLLGADAGAVAAAVDGWLRAVAR</sequence>
<gene>
    <name evidence="7" type="ORF">GCM10010302_40960</name>
</gene>
<evidence type="ECO:0008006" key="9">
    <source>
        <dbReference type="Google" id="ProtNLM"/>
    </source>
</evidence>
<evidence type="ECO:0000256" key="1">
    <source>
        <dbReference type="ARBA" id="ARBA00022679"/>
    </source>
</evidence>
<dbReference type="InterPro" id="IPR020802">
    <property type="entry name" value="TesA-like"/>
</dbReference>
<dbReference type="Gene3D" id="3.40.50.1820">
    <property type="entry name" value="alpha/beta hydrolase"/>
    <property type="match status" value="1"/>
</dbReference>
<dbReference type="Gene3D" id="3.30.70.250">
    <property type="entry name" value="Malonyl-CoA ACP transacylase, ACP-binding"/>
    <property type="match status" value="1"/>
</dbReference>
<dbReference type="InterPro" id="IPR029058">
    <property type="entry name" value="AB_hydrolase_fold"/>
</dbReference>
<dbReference type="SMART" id="SM00827">
    <property type="entry name" value="PKS_AT"/>
    <property type="match status" value="1"/>
</dbReference>
<feature type="domain" description="Thioesterase TesA-like" evidence="5">
    <location>
        <begin position="469"/>
        <end position="673"/>
    </location>
</feature>
<dbReference type="Pfam" id="PF00975">
    <property type="entry name" value="Thioesterase"/>
    <property type="match status" value="1"/>
</dbReference>
<feature type="region of interest" description="Disordered" evidence="4">
    <location>
        <begin position="1"/>
        <end position="20"/>
    </location>
</feature>
<feature type="domain" description="Malonyl-CoA:ACP transacylase (MAT)" evidence="6">
    <location>
        <begin position="109"/>
        <end position="397"/>
    </location>
</feature>
<accession>A0ABP3F379</accession>
<keyword evidence="2" id="KW-0511">Multifunctional enzyme</keyword>
<evidence type="ECO:0000256" key="2">
    <source>
        <dbReference type="ARBA" id="ARBA00023268"/>
    </source>
</evidence>
<reference evidence="8" key="1">
    <citation type="journal article" date="2019" name="Int. J. Syst. Evol. Microbiol.">
        <title>The Global Catalogue of Microorganisms (GCM) 10K type strain sequencing project: providing services to taxonomists for standard genome sequencing and annotation.</title>
        <authorList>
            <consortium name="The Broad Institute Genomics Platform"/>
            <consortium name="The Broad Institute Genome Sequencing Center for Infectious Disease"/>
            <person name="Wu L."/>
            <person name="Ma J."/>
        </authorList>
    </citation>
    <scope>NUCLEOTIDE SEQUENCE [LARGE SCALE GENOMIC DNA]</scope>
    <source>
        <strain evidence="8">JCM 4505</strain>
    </source>
</reference>
<evidence type="ECO:0000256" key="3">
    <source>
        <dbReference type="ARBA" id="ARBA00023315"/>
    </source>
</evidence>
<dbReference type="PANTHER" id="PTHR43775:SF51">
    <property type="entry name" value="INACTIVE PHENOLPHTHIOCEROL SYNTHESIS POLYKETIDE SYNTHASE TYPE I PKS1-RELATED"/>
    <property type="match status" value="1"/>
</dbReference>
<evidence type="ECO:0000256" key="4">
    <source>
        <dbReference type="SAM" id="MobiDB-lite"/>
    </source>
</evidence>
<dbReference type="SUPFAM" id="SSF53474">
    <property type="entry name" value="alpha/beta-Hydrolases"/>
    <property type="match status" value="1"/>
</dbReference>
<feature type="compositionally biased region" description="Polar residues" evidence="4">
    <location>
        <begin position="1"/>
        <end position="12"/>
    </location>
</feature>
<name>A0ABP3F379_9ACTN</name>
<dbReference type="SMART" id="SM00824">
    <property type="entry name" value="PKS_TE"/>
    <property type="match status" value="1"/>
</dbReference>
<dbReference type="InterPro" id="IPR001031">
    <property type="entry name" value="Thioesterase"/>
</dbReference>
<dbReference type="InterPro" id="IPR016035">
    <property type="entry name" value="Acyl_Trfase/lysoPLipase"/>
</dbReference>
<dbReference type="InterPro" id="IPR016036">
    <property type="entry name" value="Malonyl_transacylase_ACP-bd"/>
</dbReference>
<keyword evidence="1" id="KW-0808">Transferase</keyword>
<evidence type="ECO:0000259" key="5">
    <source>
        <dbReference type="SMART" id="SM00824"/>
    </source>
</evidence>
<keyword evidence="8" id="KW-1185">Reference proteome</keyword>
<dbReference type="InterPro" id="IPR001227">
    <property type="entry name" value="Ac_transferase_dom_sf"/>
</dbReference>
<dbReference type="InterPro" id="IPR014043">
    <property type="entry name" value="Acyl_transferase_dom"/>
</dbReference>
<proteinExistence type="predicted"/>
<evidence type="ECO:0000313" key="7">
    <source>
        <dbReference type="EMBL" id="GAA0298107.1"/>
    </source>
</evidence>
<dbReference type="EMBL" id="BAAABV010000018">
    <property type="protein sequence ID" value="GAA0298107.1"/>
    <property type="molecule type" value="Genomic_DNA"/>
</dbReference>
<protein>
    <recommendedName>
        <fullName evidence="9">Polyketide synthase</fullName>
    </recommendedName>
</protein>
<dbReference type="PANTHER" id="PTHR43775">
    <property type="entry name" value="FATTY ACID SYNTHASE"/>
    <property type="match status" value="1"/>
</dbReference>